<organism evidence="1 2">
    <name type="scientific">Camellia lanceoleosa</name>
    <dbReference type="NCBI Taxonomy" id="1840588"/>
    <lineage>
        <taxon>Eukaryota</taxon>
        <taxon>Viridiplantae</taxon>
        <taxon>Streptophyta</taxon>
        <taxon>Embryophyta</taxon>
        <taxon>Tracheophyta</taxon>
        <taxon>Spermatophyta</taxon>
        <taxon>Magnoliopsida</taxon>
        <taxon>eudicotyledons</taxon>
        <taxon>Gunneridae</taxon>
        <taxon>Pentapetalae</taxon>
        <taxon>asterids</taxon>
        <taxon>Ericales</taxon>
        <taxon>Theaceae</taxon>
        <taxon>Camellia</taxon>
    </lineage>
</organism>
<evidence type="ECO:0000313" key="1">
    <source>
        <dbReference type="EMBL" id="KAI8002580.1"/>
    </source>
</evidence>
<protein>
    <submittedName>
        <fullName evidence="1">12-oxophytodienoate reductase 11</fullName>
    </submittedName>
</protein>
<reference evidence="1 2" key="1">
    <citation type="journal article" date="2022" name="Plant J.">
        <title>Chromosome-level genome of Camellia lanceoleosa provides a valuable resource for understanding genome evolution and self-incompatibility.</title>
        <authorList>
            <person name="Gong W."/>
            <person name="Xiao S."/>
            <person name="Wang L."/>
            <person name="Liao Z."/>
            <person name="Chang Y."/>
            <person name="Mo W."/>
            <person name="Hu G."/>
            <person name="Li W."/>
            <person name="Zhao G."/>
            <person name="Zhu H."/>
            <person name="Hu X."/>
            <person name="Ji K."/>
            <person name="Xiang X."/>
            <person name="Song Q."/>
            <person name="Yuan D."/>
            <person name="Jin S."/>
            <person name="Zhang L."/>
        </authorList>
    </citation>
    <scope>NUCLEOTIDE SEQUENCE [LARGE SCALE GENOMIC DNA]</scope>
    <source>
        <strain evidence="1">SQ_2022a</strain>
    </source>
</reference>
<proteinExistence type="predicted"/>
<dbReference type="Proteomes" id="UP001060215">
    <property type="component" value="Chromosome 9"/>
</dbReference>
<comment type="caution">
    <text evidence="1">The sequence shown here is derived from an EMBL/GenBank/DDBJ whole genome shotgun (WGS) entry which is preliminary data.</text>
</comment>
<accession>A0ACC0GQR4</accession>
<dbReference type="EMBL" id="CM045766">
    <property type="protein sequence ID" value="KAI8002580.1"/>
    <property type="molecule type" value="Genomic_DNA"/>
</dbReference>
<name>A0ACC0GQR4_9ERIC</name>
<keyword evidence="2" id="KW-1185">Reference proteome</keyword>
<gene>
    <name evidence="1" type="ORF">LOK49_LG08G01889</name>
</gene>
<evidence type="ECO:0000313" key="2">
    <source>
        <dbReference type="Proteomes" id="UP001060215"/>
    </source>
</evidence>
<sequence length="317" mass="35113">MEVQEEKEHPLQIPLLSPDKMGNFLLSNRVVLAPLTRQRSFNNILQPHAILYYSQRTSKGGLLIAVANGVSNTAQGCCLDDVHAKGELKTVLVLSWLSHAIQPNGQAPISCIDMLFSPQIQANGIDGSQFSPPRKLRTDEIPLVFFNDFKLAAKNAIEAGFDGVEIHGAHGYRIDQSLKDQVNERTDKYGGSLENHCRFALEIVEAIANEIGADKVGIRMKTVGEKFECINKLLPMRKAFKSTFISTGGYDREDGIRAVAENHTDLVVYGRLFLANPDLPRRFELNAPLNMCNSETIAIPDPVVGYSDYPFLEETNA</sequence>